<evidence type="ECO:0000313" key="1">
    <source>
        <dbReference type="EMBL" id="URD72533.1"/>
    </source>
</evidence>
<name>A0A9E7E8R7_9LILI</name>
<proteinExistence type="predicted"/>
<evidence type="ECO:0000313" key="2">
    <source>
        <dbReference type="Proteomes" id="UP001055439"/>
    </source>
</evidence>
<protein>
    <submittedName>
        <fullName evidence="1">Uncharacterized protein</fullName>
    </submittedName>
</protein>
<dbReference type="EMBL" id="CP097502">
    <property type="protein sequence ID" value="URD72533.1"/>
    <property type="molecule type" value="Genomic_DNA"/>
</dbReference>
<accession>A0A9E7E8R7</accession>
<dbReference type="AlphaFoldDB" id="A0A9E7E8R7"/>
<gene>
    <name evidence="1" type="ORF">MUK42_33758</name>
</gene>
<sequence>MQKLFLRRGRCMGGKANQPSAYSCCVEDTKFLIPARVALIRKGIASEEGLFVTPDEVIDCIKDQKLYTSVIDC</sequence>
<dbReference type="Proteomes" id="UP001055439">
    <property type="component" value="Chromosome 1"/>
</dbReference>
<organism evidence="1 2">
    <name type="scientific">Musa troglodytarum</name>
    <name type="common">fe'i banana</name>
    <dbReference type="NCBI Taxonomy" id="320322"/>
    <lineage>
        <taxon>Eukaryota</taxon>
        <taxon>Viridiplantae</taxon>
        <taxon>Streptophyta</taxon>
        <taxon>Embryophyta</taxon>
        <taxon>Tracheophyta</taxon>
        <taxon>Spermatophyta</taxon>
        <taxon>Magnoliopsida</taxon>
        <taxon>Liliopsida</taxon>
        <taxon>Zingiberales</taxon>
        <taxon>Musaceae</taxon>
        <taxon>Musa</taxon>
    </lineage>
</organism>
<reference evidence="1" key="1">
    <citation type="submission" date="2022-05" db="EMBL/GenBank/DDBJ databases">
        <title>The Musa troglodytarum L. genome provides insights into the mechanism of non-climacteric behaviour and enrichment of carotenoids.</title>
        <authorList>
            <person name="Wang J."/>
        </authorList>
    </citation>
    <scope>NUCLEOTIDE SEQUENCE</scope>
    <source>
        <tissue evidence="1">Leaf</tissue>
    </source>
</reference>
<keyword evidence="2" id="KW-1185">Reference proteome</keyword>